<dbReference type="AlphaFoldDB" id="A0A1M5WGE7"/>
<dbReference type="Pfam" id="PF02771">
    <property type="entry name" value="Acyl-CoA_dh_N"/>
    <property type="match status" value="1"/>
</dbReference>
<dbReference type="InterPro" id="IPR036250">
    <property type="entry name" value="AcylCo_DH-like_C"/>
</dbReference>
<dbReference type="GO" id="GO:0016627">
    <property type="term" value="F:oxidoreductase activity, acting on the CH-CH group of donors"/>
    <property type="evidence" value="ECO:0007669"/>
    <property type="project" value="InterPro"/>
</dbReference>
<evidence type="ECO:0000313" key="9">
    <source>
        <dbReference type="EMBL" id="SHH86595.1"/>
    </source>
</evidence>
<evidence type="ECO:0000259" key="7">
    <source>
        <dbReference type="Pfam" id="PF02770"/>
    </source>
</evidence>
<dbReference type="RefSeq" id="WP_079604938.1">
    <property type="nucleotide sequence ID" value="NZ_LT670817.1"/>
</dbReference>
<dbReference type="OrthoDB" id="9780544at2"/>
<feature type="domain" description="Acyl-CoA oxidase/dehydrogenase middle" evidence="7">
    <location>
        <begin position="482"/>
        <end position="560"/>
    </location>
</feature>
<protein>
    <submittedName>
        <fullName evidence="9">Acyl-CoA dehydrogenase</fullName>
    </submittedName>
</protein>
<reference evidence="9 10" key="1">
    <citation type="submission" date="2016-11" db="EMBL/GenBank/DDBJ databases">
        <authorList>
            <person name="Jaros S."/>
            <person name="Januszkiewicz K."/>
            <person name="Wedrychowicz H."/>
        </authorList>
    </citation>
    <scope>NUCLEOTIDE SEQUENCE [LARGE SCALE GENOMIC DNA]</scope>
    <source>
        <strain evidence="9 10">GAS138</strain>
    </source>
</reference>
<name>A0A1M5WGE7_9BRAD</name>
<dbReference type="Gene3D" id="1.10.540.10">
    <property type="entry name" value="Acyl-CoA dehydrogenase/oxidase, N-terminal domain"/>
    <property type="match status" value="1"/>
</dbReference>
<dbReference type="Gene3D" id="1.20.140.10">
    <property type="entry name" value="Butyryl-CoA Dehydrogenase, subunit A, domain 3"/>
    <property type="match status" value="2"/>
</dbReference>
<dbReference type="InterPro" id="IPR013786">
    <property type="entry name" value="AcylCoA_DH/ox_N"/>
</dbReference>
<evidence type="ECO:0000256" key="4">
    <source>
        <dbReference type="ARBA" id="ARBA00022827"/>
    </source>
</evidence>
<keyword evidence="3" id="KW-0285">Flavoprotein</keyword>
<keyword evidence="5" id="KW-0560">Oxidoreductase</keyword>
<dbReference type="Pfam" id="PF00441">
    <property type="entry name" value="Acyl-CoA_dh_1"/>
    <property type="match status" value="2"/>
</dbReference>
<accession>A0A1M5WGE7</accession>
<dbReference type="SUPFAM" id="SSF56645">
    <property type="entry name" value="Acyl-CoA dehydrogenase NM domain-like"/>
    <property type="match status" value="2"/>
</dbReference>
<feature type="domain" description="Acyl-CoA dehydrogenase/oxidase C-terminal" evidence="6">
    <location>
        <begin position="586"/>
        <end position="742"/>
    </location>
</feature>
<gene>
    <name evidence="9" type="ORF">SAMN05443248_6567</name>
</gene>
<dbReference type="InterPro" id="IPR009075">
    <property type="entry name" value="AcylCo_DH/oxidase_C"/>
</dbReference>
<dbReference type="InterPro" id="IPR009100">
    <property type="entry name" value="AcylCoA_DH/oxidase_NM_dom_sf"/>
</dbReference>
<organism evidence="9 10">
    <name type="scientific">Bradyrhizobium erythrophlei</name>
    <dbReference type="NCBI Taxonomy" id="1437360"/>
    <lineage>
        <taxon>Bacteria</taxon>
        <taxon>Pseudomonadati</taxon>
        <taxon>Pseudomonadota</taxon>
        <taxon>Alphaproteobacteria</taxon>
        <taxon>Hyphomicrobiales</taxon>
        <taxon>Nitrobacteraceae</taxon>
        <taxon>Bradyrhizobium</taxon>
    </lineage>
</organism>
<feature type="domain" description="Acyl-CoA dehydrogenase/oxidase N-terminal" evidence="8">
    <location>
        <begin position="369"/>
        <end position="477"/>
    </location>
</feature>
<dbReference type="Gene3D" id="2.40.110.10">
    <property type="entry name" value="Butyryl-CoA Dehydrogenase, subunit A, domain 2"/>
    <property type="match status" value="1"/>
</dbReference>
<comment type="cofactor">
    <cofactor evidence="1">
        <name>FAD</name>
        <dbReference type="ChEBI" id="CHEBI:57692"/>
    </cofactor>
</comment>
<dbReference type="PANTHER" id="PTHR43292:SF3">
    <property type="entry name" value="ACYL-COA DEHYDROGENASE FADE29"/>
    <property type="match status" value="1"/>
</dbReference>
<dbReference type="PANTHER" id="PTHR43292">
    <property type="entry name" value="ACYL-COA DEHYDROGENASE"/>
    <property type="match status" value="1"/>
</dbReference>
<dbReference type="Proteomes" id="UP000189796">
    <property type="component" value="Chromosome I"/>
</dbReference>
<proteinExistence type="inferred from homology"/>
<dbReference type="InterPro" id="IPR037069">
    <property type="entry name" value="AcylCoA_DH/ox_N_sf"/>
</dbReference>
<dbReference type="GO" id="GO:0050660">
    <property type="term" value="F:flavin adenine dinucleotide binding"/>
    <property type="evidence" value="ECO:0007669"/>
    <property type="project" value="InterPro"/>
</dbReference>
<dbReference type="SUPFAM" id="SSF47203">
    <property type="entry name" value="Acyl-CoA dehydrogenase C-terminal domain-like"/>
    <property type="match status" value="2"/>
</dbReference>
<evidence type="ECO:0000256" key="1">
    <source>
        <dbReference type="ARBA" id="ARBA00001974"/>
    </source>
</evidence>
<comment type="similarity">
    <text evidence="2">Belongs to the acyl-CoA dehydrogenase family.</text>
</comment>
<evidence type="ECO:0000313" key="10">
    <source>
        <dbReference type="Proteomes" id="UP000189796"/>
    </source>
</evidence>
<evidence type="ECO:0000259" key="6">
    <source>
        <dbReference type="Pfam" id="PF00441"/>
    </source>
</evidence>
<evidence type="ECO:0000256" key="3">
    <source>
        <dbReference type="ARBA" id="ARBA00022630"/>
    </source>
</evidence>
<keyword evidence="4" id="KW-0274">FAD</keyword>
<evidence type="ECO:0000256" key="5">
    <source>
        <dbReference type="ARBA" id="ARBA00023002"/>
    </source>
</evidence>
<evidence type="ECO:0000259" key="8">
    <source>
        <dbReference type="Pfam" id="PF02771"/>
    </source>
</evidence>
<dbReference type="EMBL" id="LT670817">
    <property type="protein sequence ID" value="SHH86595.1"/>
    <property type="molecule type" value="Genomic_DNA"/>
</dbReference>
<feature type="domain" description="Acyl-CoA dehydrogenase/oxidase C-terminal" evidence="6">
    <location>
        <begin position="212"/>
        <end position="346"/>
    </location>
</feature>
<sequence length="747" mass="80751">MAATELPSDDVRTMLRDSLRGFLGAQWNPEAAAKASGLAEAIAAIWTGLAGQGVATLGRDFGEGGLREILVVMTELGGSSCPAPMWSAALANLALSGCRAEAALDLLERLHEGTARVAFSFGALDPDADAGTIQLADGHASGLLRFVEVAESCTHLVVCMEDSCLAIVALDGPGVDLEPTRAMGAWGLYEVRLKEAPASHIDLASGDLDDRLLEGKLALVGRAQGAARAAFDMTVDYARERKQFGQPIGRFQAIQHKLANCLIALEGVRLTLDHAAHLHDRADKDWRYFVNAAVAFGCDALRRVSLEVQHTLGAIGYAEEHQAPRHFKRVHLDTVALGGAAEARRRVATFLFDKGGTGLPQYDLGPAANELRDQAQAWLDENWSGERKAAFDAKPFSRREFDPDFALDIGKTGWIGLGWSREFGGQARSPLEQIAFIETMERGEAPRIGAAIQANAIMMFGTPTQQEGYLPEILRGEAMHGMGYSEPEAGSDLAALRTRAVRDGDSWIINGQKIWTTTWWGKYMFLAARTDPEAKPPHAGISMFIVPMDAAGITIRPATTMYDGTFANIFYDNVRIPLENIVGEVNGGWKVLTGALAYERGLVGGGIVLKVAHAFEQLRKRVMAQTSGARPPGDDPVVRDRMATLACEIEVGRQLMVHCAELAADGITPPEYGAISKVFSGELMERFGEAALDILGMRATLSEQMPGALDNGRFEQNLRHSLMWVISIGTNEIQRSLIAQRGLGLPR</sequence>
<dbReference type="Pfam" id="PF02770">
    <property type="entry name" value="Acyl-CoA_dh_M"/>
    <property type="match status" value="1"/>
</dbReference>
<dbReference type="GO" id="GO:0005886">
    <property type="term" value="C:plasma membrane"/>
    <property type="evidence" value="ECO:0007669"/>
    <property type="project" value="TreeGrafter"/>
</dbReference>
<dbReference type="FunFam" id="2.40.110.10:FF:000002">
    <property type="entry name" value="Acyl-CoA dehydrogenase fadE12"/>
    <property type="match status" value="1"/>
</dbReference>
<evidence type="ECO:0000256" key="2">
    <source>
        <dbReference type="ARBA" id="ARBA00009347"/>
    </source>
</evidence>
<dbReference type="InterPro" id="IPR052161">
    <property type="entry name" value="Mycobact_Acyl-CoA_DH"/>
</dbReference>
<dbReference type="InterPro" id="IPR046373">
    <property type="entry name" value="Acyl-CoA_Oxase/DH_mid-dom_sf"/>
</dbReference>
<dbReference type="InterPro" id="IPR006091">
    <property type="entry name" value="Acyl-CoA_Oxase/DH_mid-dom"/>
</dbReference>